<comment type="caution">
    <text evidence="3">The sequence shown here is derived from an EMBL/GenBank/DDBJ whole genome shotgun (WGS) entry which is preliminary data.</text>
</comment>
<keyword evidence="2" id="KW-1133">Transmembrane helix</keyword>
<feature type="region of interest" description="Disordered" evidence="1">
    <location>
        <begin position="153"/>
        <end position="550"/>
    </location>
</feature>
<organism evidence="3 4">
    <name type="scientific">Micromonospora rubida</name>
    <dbReference type="NCBI Taxonomy" id="2697657"/>
    <lineage>
        <taxon>Bacteria</taxon>
        <taxon>Bacillati</taxon>
        <taxon>Actinomycetota</taxon>
        <taxon>Actinomycetes</taxon>
        <taxon>Micromonosporales</taxon>
        <taxon>Micromonosporaceae</taxon>
        <taxon>Micromonospora</taxon>
    </lineage>
</organism>
<feature type="compositionally biased region" description="Gly residues" evidence="1">
    <location>
        <begin position="346"/>
        <end position="362"/>
    </location>
</feature>
<dbReference type="RefSeq" id="WP_396685078.1">
    <property type="nucleotide sequence ID" value="NZ_JBIRPU010000033.1"/>
</dbReference>
<keyword evidence="2" id="KW-0472">Membrane</keyword>
<proteinExistence type="predicted"/>
<keyword evidence="4" id="KW-1185">Reference proteome</keyword>
<name>A0ABW7SUF9_9ACTN</name>
<feature type="compositionally biased region" description="Basic and acidic residues" evidence="1">
    <location>
        <begin position="444"/>
        <end position="502"/>
    </location>
</feature>
<feature type="compositionally biased region" description="Basic and acidic residues" evidence="1">
    <location>
        <begin position="312"/>
        <end position="332"/>
    </location>
</feature>
<protein>
    <submittedName>
        <fullName evidence="3">Uncharacterized protein</fullName>
    </submittedName>
</protein>
<dbReference type="Proteomes" id="UP001611075">
    <property type="component" value="Unassembled WGS sequence"/>
</dbReference>
<reference evidence="3 4" key="1">
    <citation type="submission" date="2024-10" db="EMBL/GenBank/DDBJ databases">
        <title>The Natural Products Discovery Center: Release of the First 8490 Sequenced Strains for Exploring Actinobacteria Biosynthetic Diversity.</title>
        <authorList>
            <person name="Kalkreuter E."/>
            <person name="Kautsar S.A."/>
            <person name="Yang D."/>
            <person name="Bader C.D."/>
            <person name="Teijaro C.N."/>
            <person name="Fluegel L."/>
            <person name="Davis C.M."/>
            <person name="Simpson J.R."/>
            <person name="Lauterbach L."/>
            <person name="Steele A.D."/>
            <person name="Gui C."/>
            <person name="Meng S."/>
            <person name="Li G."/>
            <person name="Viehrig K."/>
            <person name="Ye F."/>
            <person name="Su P."/>
            <person name="Kiefer A.F."/>
            <person name="Nichols A."/>
            <person name="Cepeda A.J."/>
            <person name="Yan W."/>
            <person name="Fan B."/>
            <person name="Jiang Y."/>
            <person name="Adhikari A."/>
            <person name="Zheng C.-J."/>
            <person name="Schuster L."/>
            <person name="Cowan T.M."/>
            <person name="Smanski M.J."/>
            <person name="Chevrette M.G."/>
            <person name="De Carvalho L.P.S."/>
            <person name="Shen B."/>
        </authorList>
    </citation>
    <scope>NUCLEOTIDE SEQUENCE [LARGE SCALE GENOMIC DNA]</scope>
    <source>
        <strain evidence="3 4">NPDC021253</strain>
    </source>
</reference>
<evidence type="ECO:0000313" key="3">
    <source>
        <dbReference type="EMBL" id="MFI0796705.1"/>
    </source>
</evidence>
<feature type="compositionally biased region" description="Basic and acidic residues" evidence="1">
    <location>
        <begin position="288"/>
        <end position="303"/>
    </location>
</feature>
<feature type="transmembrane region" description="Helical" evidence="2">
    <location>
        <begin position="18"/>
        <end position="37"/>
    </location>
</feature>
<feature type="compositionally biased region" description="Basic and acidic residues" evidence="1">
    <location>
        <begin position="405"/>
        <end position="434"/>
    </location>
</feature>
<feature type="transmembrane region" description="Helical" evidence="2">
    <location>
        <begin position="43"/>
        <end position="63"/>
    </location>
</feature>
<keyword evidence="2" id="KW-0812">Transmembrane</keyword>
<feature type="compositionally biased region" description="Pro residues" evidence="1">
    <location>
        <begin position="218"/>
        <end position="233"/>
    </location>
</feature>
<sequence length="550" mass="58396">MPDPVAVTDRREFRLLPVLFWTGVAFAPVAALILLVADGNGPLRFAAVLAVTAVVLIGLSIALRTDGGGSRAEIEALHDEIEELRGELRGEIVGAAQRGNQALDASQRAQDQVAALRRRLDAVATAAAPEPSVEKPAGAGRARVPFAEVYDDAHRHREVDEAPAGRVRVPGTAHDDEPPGHRPRPTPRYGAEWPAQPGGPGPAPRRAAPDIRSSGPVAPEPAPRPVAPEPAPRPVASEPAPRPVGMVRHTETVHVTTRHTVVDGPESGMGLYGAGPAGRWPPAPQEPGRPDDAGRAGHYDASRAGHYGDAGRAVRYDHADGSGHRDGYDHADGPGWGGHGDEPGRGGEPGGGGRADGSGGIRAGVPDGARHADRGSWDAPGWSAEAGRARPYPPEPAIEGPGQRSELRAGERWAEVHDDERGREVRVGERRAVAHADAASSGYRVEDHWASVRRSEPRPGRGQGERRWDEDLGGRRPDPGPGGRRPDPDRTGPWPDADRRDAPPAGQWRAGEPGPDRTGRHQHADEEWYGHPPRDDTPRAGGTRSADRRP</sequence>
<evidence type="ECO:0000256" key="2">
    <source>
        <dbReference type="SAM" id="Phobius"/>
    </source>
</evidence>
<feature type="compositionally biased region" description="Basic and acidic residues" evidence="1">
    <location>
        <begin position="514"/>
        <end position="538"/>
    </location>
</feature>
<gene>
    <name evidence="3" type="ORF">ACH4OY_29070</name>
</gene>
<evidence type="ECO:0000313" key="4">
    <source>
        <dbReference type="Proteomes" id="UP001611075"/>
    </source>
</evidence>
<dbReference type="EMBL" id="JBIRPU010000033">
    <property type="protein sequence ID" value="MFI0796705.1"/>
    <property type="molecule type" value="Genomic_DNA"/>
</dbReference>
<accession>A0ABW7SUF9</accession>
<evidence type="ECO:0000256" key="1">
    <source>
        <dbReference type="SAM" id="MobiDB-lite"/>
    </source>
</evidence>